<evidence type="ECO:0000313" key="3">
    <source>
        <dbReference type="Proteomes" id="UP001242010"/>
    </source>
</evidence>
<name>A0ABM8DRL9_9BACT</name>
<sequence length="95" mass="10296">MNRLTSIIVTVETDGGPQTFPVDLDQNCLLVWGDAGWDVLADYYDQVKHDPAMAKEVRDRACPKAKPKDAATAPEAGGTALIALKTPDCLPTEWP</sequence>
<organism evidence="2 3">
    <name type="scientific">Geothrix oryzae</name>
    <dbReference type="NCBI Taxonomy" id="2927975"/>
    <lineage>
        <taxon>Bacteria</taxon>
        <taxon>Pseudomonadati</taxon>
        <taxon>Acidobacteriota</taxon>
        <taxon>Holophagae</taxon>
        <taxon>Holophagales</taxon>
        <taxon>Holophagaceae</taxon>
        <taxon>Geothrix</taxon>
    </lineage>
</organism>
<dbReference type="EMBL" id="AP027079">
    <property type="protein sequence ID" value="BDU69650.1"/>
    <property type="molecule type" value="Genomic_DNA"/>
</dbReference>
<keyword evidence="3" id="KW-1185">Reference proteome</keyword>
<protein>
    <submittedName>
        <fullName evidence="2">Uncharacterized protein</fullName>
    </submittedName>
</protein>
<feature type="compositionally biased region" description="Basic and acidic residues" evidence="1">
    <location>
        <begin position="58"/>
        <end position="69"/>
    </location>
</feature>
<proteinExistence type="predicted"/>
<dbReference type="Proteomes" id="UP001242010">
    <property type="component" value="Chromosome"/>
</dbReference>
<accession>A0ABM8DRL9</accession>
<evidence type="ECO:0000256" key="1">
    <source>
        <dbReference type="SAM" id="MobiDB-lite"/>
    </source>
</evidence>
<gene>
    <name evidence="2" type="ORF">GETHOR_17510</name>
</gene>
<reference evidence="3" key="1">
    <citation type="journal article" date="2023" name="Int. J. Syst. Evol. Microbiol.">
        <title>Mesoterricola silvestris gen. nov., sp. nov., Mesoterricola sediminis sp. nov., Geothrix oryzae sp. nov., Geothrix edaphica sp. nov., Geothrix rubra sp. nov., and Geothrix limicola sp. nov., six novel members of Acidobacteriota isolated from soils.</title>
        <authorList>
            <person name="Itoh H."/>
            <person name="Sugisawa Y."/>
            <person name="Mise K."/>
            <person name="Xu Z."/>
            <person name="Kuniyasu M."/>
            <person name="Ushijima N."/>
            <person name="Kawano K."/>
            <person name="Kobayashi E."/>
            <person name="Shiratori Y."/>
            <person name="Masuda Y."/>
            <person name="Senoo K."/>
        </authorList>
    </citation>
    <scope>NUCLEOTIDE SEQUENCE [LARGE SCALE GENOMIC DNA]</scope>
    <source>
        <strain evidence="3">Red222</strain>
    </source>
</reference>
<dbReference type="RefSeq" id="WP_286353373.1">
    <property type="nucleotide sequence ID" value="NZ_AP027079.1"/>
</dbReference>
<feature type="region of interest" description="Disordered" evidence="1">
    <location>
        <begin position="58"/>
        <end position="79"/>
    </location>
</feature>
<evidence type="ECO:0000313" key="2">
    <source>
        <dbReference type="EMBL" id="BDU69650.1"/>
    </source>
</evidence>